<evidence type="ECO:0000313" key="8">
    <source>
        <dbReference type="EMBL" id="RAK68501.1"/>
    </source>
</evidence>
<comment type="caution">
    <text evidence="8">The sequence shown here is derived from an EMBL/GenBank/DDBJ whole genome shotgun (WGS) entry which is preliminary data.</text>
</comment>
<protein>
    <submittedName>
        <fullName evidence="8">Peptidase M48 Ste24p</fullName>
    </submittedName>
</protein>
<evidence type="ECO:0000259" key="7">
    <source>
        <dbReference type="PROSITE" id="PS51782"/>
    </source>
</evidence>
<evidence type="ECO:0000256" key="1">
    <source>
        <dbReference type="ARBA" id="ARBA00001947"/>
    </source>
</evidence>
<dbReference type="InterPro" id="IPR018392">
    <property type="entry name" value="LysM"/>
</dbReference>
<evidence type="ECO:0000256" key="6">
    <source>
        <dbReference type="ARBA" id="ARBA00023049"/>
    </source>
</evidence>
<evidence type="ECO:0000313" key="9">
    <source>
        <dbReference type="Proteomes" id="UP000249524"/>
    </source>
</evidence>
<dbReference type="PANTHER" id="PTHR22726:SF1">
    <property type="entry name" value="METALLOENDOPEPTIDASE OMA1, MITOCHONDRIAL"/>
    <property type="match status" value="1"/>
</dbReference>
<comment type="cofactor">
    <cofactor evidence="1">
        <name>Zn(2+)</name>
        <dbReference type="ChEBI" id="CHEBI:29105"/>
    </cofactor>
</comment>
<keyword evidence="3" id="KW-0479">Metal-binding</keyword>
<keyword evidence="4" id="KW-0378">Hydrolase</keyword>
<feature type="domain" description="LysM" evidence="7">
    <location>
        <begin position="471"/>
        <end position="517"/>
    </location>
</feature>
<dbReference type="EMBL" id="QFYS01000001">
    <property type="protein sequence ID" value="RAK68501.1"/>
    <property type="molecule type" value="Genomic_DNA"/>
</dbReference>
<evidence type="ECO:0000256" key="2">
    <source>
        <dbReference type="ARBA" id="ARBA00022670"/>
    </source>
</evidence>
<keyword evidence="5" id="KW-0862">Zinc</keyword>
<keyword evidence="2" id="KW-0645">Protease</keyword>
<dbReference type="Gene3D" id="3.30.2010.10">
    <property type="entry name" value="Metalloproteases ('zincins'), catalytic domain"/>
    <property type="match status" value="1"/>
</dbReference>
<dbReference type="InterPro" id="IPR001915">
    <property type="entry name" value="Peptidase_M48"/>
</dbReference>
<dbReference type="GO" id="GO:0016020">
    <property type="term" value="C:membrane"/>
    <property type="evidence" value="ECO:0007669"/>
    <property type="project" value="TreeGrafter"/>
</dbReference>
<evidence type="ECO:0000256" key="5">
    <source>
        <dbReference type="ARBA" id="ARBA00022833"/>
    </source>
</evidence>
<evidence type="ECO:0000256" key="3">
    <source>
        <dbReference type="ARBA" id="ARBA00022723"/>
    </source>
</evidence>
<dbReference type="Pfam" id="PF01435">
    <property type="entry name" value="Peptidase_M48"/>
    <property type="match status" value="1"/>
</dbReference>
<dbReference type="OrthoDB" id="9810445at2"/>
<dbReference type="GO" id="GO:0046872">
    <property type="term" value="F:metal ion binding"/>
    <property type="evidence" value="ECO:0007669"/>
    <property type="project" value="UniProtKB-KW"/>
</dbReference>
<dbReference type="GO" id="GO:0051603">
    <property type="term" value="P:proteolysis involved in protein catabolic process"/>
    <property type="evidence" value="ECO:0007669"/>
    <property type="project" value="TreeGrafter"/>
</dbReference>
<dbReference type="Proteomes" id="UP000249524">
    <property type="component" value="Unassembled WGS sequence"/>
</dbReference>
<organism evidence="8 9">
    <name type="scientific">Phenylobacterium kunshanense</name>
    <dbReference type="NCBI Taxonomy" id="1445034"/>
    <lineage>
        <taxon>Bacteria</taxon>
        <taxon>Pseudomonadati</taxon>
        <taxon>Pseudomonadota</taxon>
        <taxon>Alphaproteobacteria</taxon>
        <taxon>Caulobacterales</taxon>
        <taxon>Caulobacteraceae</taxon>
        <taxon>Phenylobacterium</taxon>
    </lineage>
</organism>
<keyword evidence="6" id="KW-0482">Metalloprotease</keyword>
<gene>
    <name evidence="8" type="ORF">DJ019_00275</name>
</gene>
<evidence type="ECO:0000256" key="4">
    <source>
        <dbReference type="ARBA" id="ARBA00022801"/>
    </source>
</evidence>
<proteinExistence type="predicted"/>
<dbReference type="PANTHER" id="PTHR22726">
    <property type="entry name" value="METALLOENDOPEPTIDASE OMA1"/>
    <property type="match status" value="1"/>
</dbReference>
<sequence length="523" mass="54324">MASTPASAQKASRLSAMRLSDWSAGAVIRDVHSGNGLRHSSREAADLSAAKARGGTMLRRIGAGLALALLLAGPAPAQTSYAERAQHEAILAEVGGRYAGPQADYVAAVGERVATGAGLAGRCEFVLVDSKVVNAFTAPPGCHVYVTRGLLAIMNSEAELAAVLGHELGHVTARHAARQRNQEVVTSLAAALVGAVSKSDMVGGIAKQAAKLTNLGYSRAQEHEADTLSLRYLPAAGYPVRGLADVLGDLQREDAYSARATGRDPRALPAWASTHPLTADRIRRVRQQAADMPDEGDLAGDAYLAALDGLTYGDSADQGVVAGRTFTHPRLGIAFEAPAGFRLTDQPQGVRIDGPDGMRGEFAAGRATPDRLQDYAVQVLGAVAGGAAIRVGRPARTLVNGVDAVVLPAQAATRAGPVEVVVAAYGVGGGRAYHFATIAPAGRASLFEPMYGSFRRLSESEAAALGPTRIRTVTVRRGDTIESLSQRMVGDDPLGRFLMLNALSEGEGLTPGRRVKIVTAGAP</sequence>
<dbReference type="PROSITE" id="PS51782">
    <property type="entry name" value="LYSM"/>
    <property type="match status" value="1"/>
</dbReference>
<dbReference type="InterPro" id="IPR051156">
    <property type="entry name" value="Mito/Outer_Membr_Metalloprot"/>
</dbReference>
<dbReference type="AlphaFoldDB" id="A0A328BPV0"/>
<accession>A0A328BPV0</accession>
<keyword evidence="9" id="KW-1185">Reference proteome</keyword>
<dbReference type="GO" id="GO:0004222">
    <property type="term" value="F:metalloendopeptidase activity"/>
    <property type="evidence" value="ECO:0007669"/>
    <property type="project" value="InterPro"/>
</dbReference>
<reference evidence="8 9" key="1">
    <citation type="submission" date="2018-05" db="EMBL/GenBank/DDBJ databases">
        <authorList>
            <person name="Lanie J.A."/>
            <person name="Ng W.-L."/>
            <person name="Kazmierczak K.M."/>
            <person name="Andrzejewski T.M."/>
            <person name="Davidsen T.M."/>
            <person name="Wayne K.J."/>
            <person name="Tettelin H."/>
            <person name="Glass J.I."/>
            <person name="Rusch D."/>
            <person name="Podicherti R."/>
            <person name="Tsui H.-C.T."/>
            <person name="Winkler M.E."/>
        </authorList>
    </citation>
    <scope>NUCLEOTIDE SEQUENCE [LARGE SCALE GENOMIC DNA]</scope>
    <source>
        <strain evidence="8 9">BUT-10</strain>
    </source>
</reference>
<name>A0A328BPV0_9CAUL</name>